<organism evidence="1 2">
    <name type="scientific">Rhynchosporium agropyri</name>
    <dbReference type="NCBI Taxonomy" id="914238"/>
    <lineage>
        <taxon>Eukaryota</taxon>
        <taxon>Fungi</taxon>
        <taxon>Dikarya</taxon>
        <taxon>Ascomycota</taxon>
        <taxon>Pezizomycotina</taxon>
        <taxon>Leotiomycetes</taxon>
        <taxon>Helotiales</taxon>
        <taxon>Ploettnerulaceae</taxon>
        <taxon>Rhynchosporium</taxon>
    </lineage>
</organism>
<evidence type="ECO:0000313" key="1">
    <source>
        <dbReference type="EMBL" id="CZS95925.1"/>
    </source>
</evidence>
<name>A0A1E1KD07_9HELO</name>
<reference evidence="2" key="1">
    <citation type="submission" date="2016-03" db="EMBL/GenBank/DDBJ databases">
        <authorList>
            <person name="Guldener U."/>
        </authorList>
    </citation>
    <scope>NUCLEOTIDE SEQUENCE [LARGE SCALE GENOMIC DNA]</scope>
    <source>
        <strain evidence="2">04CH-RAC-A.6.1</strain>
    </source>
</reference>
<proteinExistence type="predicted"/>
<sequence>MPAVKLAVSTSGYRGPSIISHFTIPFVLEYTECNTVISMACFGFAVSGL</sequence>
<accession>A0A1E1KD07</accession>
<dbReference type="Proteomes" id="UP000178912">
    <property type="component" value="Unassembled WGS sequence"/>
</dbReference>
<keyword evidence="2" id="KW-1185">Reference proteome</keyword>
<gene>
    <name evidence="1" type="ORF">RAG0_05400</name>
</gene>
<dbReference type="EMBL" id="FJUX01000024">
    <property type="protein sequence ID" value="CZS95925.1"/>
    <property type="molecule type" value="Genomic_DNA"/>
</dbReference>
<dbReference type="AlphaFoldDB" id="A0A1E1KD07"/>
<evidence type="ECO:0000313" key="2">
    <source>
        <dbReference type="Proteomes" id="UP000178912"/>
    </source>
</evidence>
<protein>
    <submittedName>
        <fullName evidence="1">Uncharacterized protein</fullName>
    </submittedName>
</protein>